<gene>
    <name evidence="2" type="ORF">EDD79_101224</name>
</gene>
<keyword evidence="1" id="KW-0812">Transmembrane</keyword>
<keyword evidence="3" id="KW-1185">Reference proteome</keyword>
<organism evidence="2 3">
    <name type="scientific">Serpentinicella alkaliphila</name>
    <dbReference type="NCBI Taxonomy" id="1734049"/>
    <lineage>
        <taxon>Bacteria</taxon>
        <taxon>Bacillati</taxon>
        <taxon>Bacillota</taxon>
        <taxon>Clostridia</taxon>
        <taxon>Peptostreptococcales</taxon>
        <taxon>Natronincolaceae</taxon>
        <taxon>Serpentinicella</taxon>
    </lineage>
</organism>
<name>A0A4R2TNQ1_9FIRM</name>
<protein>
    <recommendedName>
        <fullName evidence="4">Divergent PAP2 family protein</fullName>
    </recommendedName>
</protein>
<keyword evidence="1" id="KW-1133">Transmembrane helix</keyword>
<feature type="transmembrane region" description="Helical" evidence="1">
    <location>
        <begin position="12"/>
        <end position="34"/>
    </location>
</feature>
<dbReference type="EMBL" id="SLYC01000012">
    <property type="protein sequence ID" value="TCQ02895.1"/>
    <property type="molecule type" value="Genomic_DNA"/>
</dbReference>
<feature type="transmembrane region" description="Helical" evidence="1">
    <location>
        <begin position="55"/>
        <end position="87"/>
    </location>
</feature>
<evidence type="ECO:0000313" key="3">
    <source>
        <dbReference type="Proteomes" id="UP000295504"/>
    </source>
</evidence>
<accession>A0A4R2TNQ1</accession>
<proteinExistence type="predicted"/>
<evidence type="ECO:0008006" key="4">
    <source>
        <dbReference type="Google" id="ProtNLM"/>
    </source>
</evidence>
<dbReference type="PANTHER" id="PTHR31446">
    <property type="entry name" value="ACID PHOSPHATASE/VANADIUM-DEPENDENT HALOPEROXIDASE-RELATED PROTEIN"/>
    <property type="match status" value="1"/>
</dbReference>
<dbReference type="OrthoDB" id="9792681at2"/>
<comment type="caution">
    <text evidence="2">The sequence shown here is derived from an EMBL/GenBank/DDBJ whole genome shotgun (WGS) entry which is preliminary data.</text>
</comment>
<keyword evidence="1" id="KW-0472">Membrane</keyword>
<dbReference type="InterPro" id="IPR003832">
    <property type="entry name" value="DUF212"/>
</dbReference>
<evidence type="ECO:0000256" key="1">
    <source>
        <dbReference type="SAM" id="Phobius"/>
    </source>
</evidence>
<dbReference type="RefSeq" id="WP_132848196.1">
    <property type="nucleotide sequence ID" value="NZ_CP058648.1"/>
</dbReference>
<dbReference type="PANTHER" id="PTHR31446:SF29">
    <property type="entry name" value="ACID PHOSPHATASE_VANADIUM-DEPENDENT HALOPEROXIDASE-RELATED PROTEIN"/>
    <property type="match status" value="1"/>
</dbReference>
<dbReference type="Pfam" id="PF02681">
    <property type="entry name" value="DUF212"/>
    <property type="match status" value="1"/>
</dbReference>
<evidence type="ECO:0000313" key="2">
    <source>
        <dbReference type="EMBL" id="TCQ02895.1"/>
    </source>
</evidence>
<dbReference type="AlphaFoldDB" id="A0A4R2TNQ1"/>
<dbReference type="Proteomes" id="UP000295504">
    <property type="component" value="Unassembled WGS sequence"/>
</dbReference>
<sequence length="152" mass="16489">MNFIDSLSNNKIFWAAVLAWFIAQTLKVIHTLIIDKRINFSRFVGSGGMPSSHSALVTALTTAIGLTHGFDSGLFALSLCFSLVVMYDAAGVRNAVGKQAVILNKMIEDLQTKKNKGLVKQSENRLKELIGHTPFEVFAGAILGIVVAKILI</sequence>
<reference evidence="2 3" key="1">
    <citation type="submission" date="2019-03" db="EMBL/GenBank/DDBJ databases">
        <title>Genomic Encyclopedia of Type Strains, Phase IV (KMG-IV): sequencing the most valuable type-strain genomes for metagenomic binning, comparative biology and taxonomic classification.</title>
        <authorList>
            <person name="Goeker M."/>
        </authorList>
    </citation>
    <scope>NUCLEOTIDE SEQUENCE [LARGE SCALE GENOMIC DNA]</scope>
    <source>
        <strain evidence="2 3">DSM 100013</strain>
    </source>
</reference>